<sequence length="94" mass="10976">MKKLIDLKNVGKATLKDLHLLRINTVEELSKQDPTDLFHKLEKLTKSRQDPCVWDVFAAIIHEAKGGEPAGGGWWKWTRKRKEMQKKGQFHHFL</sequence>
<dbReference type="STRING" id="1437425.CSEC_2102"/>
<comment type="caution">
    <text evidence="1">The sequence shown here is derived from an EMBL/GenBank/DDBJ whole genome shotgun (WGS) entry which is preliminary data.</text>
</comment>
<gene>
    <name evidence="1" type="ORF">CSEC_2102</name>
</gene>
<evidence type="ECO:0008006" key="3">
    <source>
        <dbReference type="Google" id="ProtNLM"/>
    </source>
</evidence>
<dbReference type="Gene3D" id="1.10.150.20">
    <property type="entry name" value="5' to 3' exonuclease, C-terminal subdomain"/>
    <property type="match status" value="1"/>
</dbReference>
<evidence type="ECO:0000313" key="2">
    <source>
        <dbReference type="Proteomes" id="UP000031552"/>
    </source>
</evidence>
<reference evidence="1" key="2">
    <citation type="submission" date="2014-09" db="EMBL/GenBank/DDBJ databases">
        <title>Criblamydia sequanensis harbors a mega-plasmid encoding arsenite resistance.</title>
        <authorList>
            <person name="Bertelli C."/>
            <person name="Goesmann A."/>
            <person name="Greub G."/>
        </authorList>
    </citation>
    <scope>NUCLEOTIDE SEQUENCE [LARGE SCALE GENOMIC DNA]</scope>
    <source>
        <strain evidence="1">CRIB-18</strain>
    </source>
</reference>
<protein>
    <recommendedName>
        <fullName evidence="3">Mitomycin resistance protein mcrB</fullName>
    </recommendedName>
</protein>
<dbReference type="Proteomes" id="UP000031552">
    <property type="component" value="Unassembled WGS sequence"/>
</dbReference>
<dbReference type="EMBL" id="CCEJ010000010">
    <property type="protein sequence ID" value="CDR34908.1"/>
    <property type="molecule type" value="Genomic_DNA"/>
</dbReference>
<keyword evidence="2" id="KW-1185">Reference proteome</keyword>
<dbReference type="Pfam" id="PF11731">
    <property type="entry name" value="Cdd1"/>
    <property type="match status" value="1"/>
</dbReference>
<accession>A0A090D340</accession>
<evidence type="ECO:0000313" key="1">
    <source>
        <dbReference type="EMBL" id="CDR34908.1"/>
    </source>
</evidence>
<dbReference type="RefSeq" id="WP_041018454.1">
    <property type="nucleotide sequence ID" value="NZ_CCEJ010000010.1"/>
</dbReference>
<dbReference type="AlphaFoldDB" id="A0A090D340"/>
<reference evidence="1" key="1">
    <citation type="submission" date="2013-12" db="EMBL/GenBank/DDBJ databases">
        <authorList>
            <person name="Linke B."/>
        </authorList>
    </citation>
    <scope>NUCLEOTIDE SEQUENCE [LARGE SCALE GENOMIC DNA]</scope>
    <source>
        <strain evidence="1">CRIB-18</strain>
    </source>
</reference>
<proteinExistence type="predicted"/>
<organism evidence="1 2">
    <name type="scientific">Candidatus Criblamydia sequanensis CRIB-18</name>
    <dbReference type="NCBI Taxonomy" id="1437425"/>
    <lineage>
        <taxon>Bacteria</taxon>
        <taxon>Pseudomonadati</taxon>
        <taxon>Chlamydiota</taxon>
        <taxon>Chlamydiia</taxon>
        <taxon>Parachlamydiales</taxon>
        <taxon>Candidatus Criblamydiaceae</taxon>
        <taxon>Candidatus Criblamydia</taxon>
    </lineage>
</organism>
<dbReference type="OrthoDB" id="7173324at2"/>
<dbReference type="eggNOG" id="ENOG5032S6N">
    <property type="taxonomic scope" value="Bacteria"/>
</dbReference>
<dbReference type="InterPro" id="IPR021725">
    <property type="entry name" value="Cdd1"/>
</dbReference>
<name>A0A090D340_9BACT</name>